<accession>A0ABP5KUY8</accession>
<sequence length="229" mass="24997">MDFSARNTQPSAIERRSMPFRGVELRSKPNGTGGEVLHFEGYACVTETGYEMQDWLGPFTEVVRAGAFTRTLADNADVPFLLNHSGMTLARTKSGTLRLAEDSTGLHTDADLDPANPDVAALRSAMSRGDLDEMSFAFWVRSQQWSPDYSQRDILDVDLDHGDVSLVNYGANPATSAQMNARDAEHVQRLTADERRALFDRLAAEFAPAPPGAPAGLRLWQAQAAALAL</sequence>
<keyword evidence="2" id="KW-0645">Protease</keyword>
<evidence type="ECO:0000256" key="3">
    <source>
        <dbReference type="ARBA" id="ARBA00022801"/>
    </source>
</evidence>
<evidence type="ECO:0000313" key="6">
    <source>
        <dbReference type="Proteomes" id="UP001422759"/>
    </source>
</evidence>
<dbReference type="RefSeq" id="WP_344462765.1">
    <property type="nucleotide sequence ID" value="NZ_BAAANT010000008.1"/>
</dbReference>
<evidence type="ECO:0000256" key="2">
    <source>
        <dbReference type="ARBA" id="ARBA00022670"/>
    </source>
</evidence>
<name>A0ABP5KUY8_9ACTN</name>
<dbReference type="NCBIfam" id="TIGR01543">
    <property type="entry name" value="proheadase_HK97"/>
    <property type="match status" value="1"/>
</dbReference>
<keyword evidence="6" id="KW-1185">Reference proteome</keyword>
<dbReference type="EMBL" id="BAAANT010000008">
    <property type="protein sequence ID" value="GAA2137796.1"/>
    <property type="molecule type" value="Genomic_DNA"/>
</dbReference>
<gene>
    <name evidence="5" type="ORF">GCM10009760_18580</name>
</gene>
<dbReference type="Pfam" id="PF04586">
    <property type="entry name" value="Peptidase_S78"/>
    <property type="match status" value="1"/>
</dbReference>
<evidence type="ECO:0000256" key="1">
    <source>
        <dbReference type="ARBA" id="ARBA00022612"/>
    </source>
</evidence>
<dbReference type="InterPro" id="IPR054613">
    <property type="entry name" value="Peptidase_S78_dom"/>
</dbReference>
<evidence type="ECO:0000259" key="4">
    <source>
        <dbReference type="Pfam" id="PF04586"/>
    </source>
</evidence>
<keyword evidence="1" id="KW-1188">Viral release from host cell</keyword>
<protein>
    <recommendedName>
        <fullName evidence="4">Prohead serine protease domain-containing protein</fullName>
    </recommendedName>
</protein>
<comment type="caution">
    <text evidence="5">The sequence shown here is derived from an EMBL/GenBank/DDBJ whole genome shotgun (WGS) entry which is preliminary data.</text>
</comment>
<reference evidence="6" key="1">
    <citation type="journal article" date="2019" name="Int. J. Syst. Evol. Microbiol.">
        <title>The Global Catalogue of Microorganisms (GCM) 10K type strain sequencing project: providing services to taxonomists for standard genome sequencing and annotation.</title>
        <authorList>
            <consortium name="The Broad Institute Genomics Platform"/>
            <consortium name="The Broad Institute Genome Sequencing Center for Infectious Disease"/>
            <person name="Wu L."/>
            <person name="Ma J."/>
        </authorList>
    </citation>
    <scope>NUCLEOTIDE SEQUENCE [LARGE SCALE GENOMIC DNA]</scope>
    <source>
        <strain evidence="6">JCM 14560</strain>
    </source>
</reference>
<evidence type="ECO:0000313" key="5">
    <source>
        <dbReference type="EMBL" id="GAA2137796.1"/>
    </source>
</evidence>
<dbReference type="InterPro" id="IPR006433">
    <property type="entry name" value="Prohead_protease"/>
</dbReference>
<keyword evidence="3" id="KW-0378">Hydrolase</keyword>
<feature type="domain" description="Prohead serine protease" evidence="4">
    <location>
        <begin position="34"/>
        <end position="188"/>
    </location>
</feature>
<proteinExistence type="predicted"/>
<dbReference type="Proteomes" id="UP001422759">
    <property type="component" value="Unassembled WGS sequence"/>
</dbReference>
<organism evidence="5 6">
    <name type="scientific">Kitasatospora kazusensis</name>
    <dbReference type="NCBI Taxonomy" id="407974"/>
    <lineage>
        <taxon>Bacteria</taxon>
        <taxon>Bacillati</taxon>
        <taxon>Actinomycetota</taxon>
        <taxon>Actinomycetes</taxon>
        <taxon>Kitasatosporales</taxon>
        <taxon>Streptomycetaceae</taxon>
        <taxon>Kitasatospora</taxon>
    </lineage>
</organism>